<dbReference type="Pfam" id="PF01597">
    <property type="entry name" value="GCV_H"/>
    <property type="match status" value="1"/>
</dbReference>
<dbReference type="HAMAP" id="MF_00272">
    <property type="entry name" value="GcvH"/>
    <property type="match status" value="1"/>
</dbReference>
<dbReference type="InterPro" id="IPR000089">
    <property type="entry name" value="Biotin_lipoyl"/>
</dbReference>
<accession>A0A249L4B8</accession>
<dbReference type="SUPFAM" id="SSF51230">
    <property type="entry name" value="Single hybrid motif"/>
    <property type="match status" value="1"/>
</dbReference>
<proteinExistence type="inferred from homology"/>
<dbReference type="InterPro" id="IPR033753">
    <property type="entry name" value="GCV_H/Fam206"/>
</dbReference>
<dbReference type="InterPro" id="IPR002930">
    <property type="entry name" value="GCV_H"/>
</dbReference>
<dbReference type="GO" id="GO:0009249">
    <property type="term" value="P:protein lipoylation"/>
    <property type="evidence" value="ECO:0007669"/>
    <property type="project" value="TreeGrafter"/>
</dbReference>
<evidence type="ECO:0000259" key="5">
    <source>
        <dbReference type="PROSITE" id="PS50968"/>
    </source>
</evidence>
<dbReference type="GO" id="GO:0019464">
    <property type="term" value="P:glycine decarboxylation via glycine cleavage system"/>
    <property type="evidence" value="ECO:0007669"/>
    <property type="project" value="UniProtKB-UniRule"/>
</dbReference>
<reference evidence="6 7" key="1">
    <citation type="submission" date="2016-07" db="EMBL/GenBank/DDBJ databases">
        <title>High microdiversification within the ubiquitous acI lineage of Actinobacteria.</title>
        <authorList>
            <person name="Neuenschwander S.M."/>
            <person name="Salcher M."/>
            <person name="Ghai R."/>
            <person name="Pernthaler J."/>
        </authorList>
    </citation>
    <scope>NUCLEOTIDE SEQUENCE [LARGE SCALE GENOMIC DNA]</scope>
    <source>
        <strain evidence="6">MMS-IIB-91</strain>
    </source>
</reference>
<dbReference type="PANTHER" id="PTHR11715">
    <property type="entry name" value="GLYCINE CLEAVAGE SYSTEM H PROTEIN"/>
    <property type="match status" value="1"/>
</dbReference>
<sequence length="127" mass="13886">MSNVPDKLFYTKEHEWVLEISATKFRIGITDYAQAALGDIVYIQLPKEGSSVGANSVCGEVESTKSVSEIYAPITGTIIATNKKLDTNPEVINSDPYGDGWIAEIEISTPKLQESLLSAKEYQELTA</sequence>
<dbReference type="PROSITE" id="PS50968">
    <property type="entry name" value="BIOTINYL_LIPOYL"/>
    <property type="match status" value="1"/>
</dbReference>
<dbReference type="GO" id="GO:0005737">
    <property type="term" value="C:cytoplasm"/>
    <property type="evidence" value="ECO:0007669"/>
    <property type="project" value="TreeGrafter"/>
</dbReference>
<dbReference type="KEGG" id="nab:B1sIIB91_03070"/>
<comment type="subunit">
    <text evidence="3">The glycine cleavage system is composed of four proteins: P, T, L and H.</text>
</comment>
<comment type="cofactor">
    <cofactor evidence="3">
        <name>(R)-lipoate</name>
        <dbReference type="ChEBI" id="CHEBI:83088"/>
    </cofactor>
    <text evidence="3">Binds 1 lipoyl cofactor covalently.</text>
</comment>
<dbReference type="NCBIfam" id="TIGR00527">
    <property type="entry name" value="gcvH"/>
    <property type="match status" value="1"/>
</dbReference>
<dbReference type="CDD" id="cd06848">
    <property type="entry name" value="GCS_H"/>
    <property type="match status" value="1"/>
</dbReference>
<evidence type="ECO:0000256" key="1">
    <source>
        <dbReference type="ARBA" id="ARBA00009249"/>
    </source>
</evidence>
<evidence type="ECO:0000256" key="2">
    <source>
        <dbReference type="ARBA" id="ARBA00022823"/>
    </source>
</evidence>
<dbReference type="InterPro" id="IPR003016">
    <property type="entry name" value="2-oxoA_DH_lipoyl-BS"/>
</dbReference>
<feature type="modified residue" description="N6-lipoyllysine" evidence="3 4">
    <location>
        <position position="65"/>
    </location>
</feature>
<feature type="domain" description="Lipoyl-binding" evidence="5">
    <location>
        <begin position="24"/>
        <end position="106"/>
    </location>
</feature>
<name>A0A249L4B8_9ACTN</name>
<dbReference type="InterPro" id="IPR011053">
    <property type="entry name" value="Single_hybrid_motif"/>
</dbReference>
<evidence type="ECO:0000256" key="4">
    <source>
        <dbReference type="PIRSR" id="PIRSR617453-50"/>
    </source>
</evidence>
<organism evidence="6 7">
    <name type="scientific">Candidatus Nanopelagicus abundans</name>
    <dbReference type="NCBI Taxonomy" id="1884916"/>
    <lineage>
        <taxon>Bacteria</taxon>
        <taxon>Bacillati</taxon>
        <taxon>Actinomycetota</taxon>
        <taxon>Actinomycetes</taxon>
        <taxon>Candidatus Nanopelagicales</taxon>
        <taxon>Candidatus Nanopelagicaceae</taxon>
        <taxon>Candidatus Nanopelagicus</taxon>
    </lineage>
</organism>
<protein>
    <recommendedName>
        <fullName evidence="3">Glycine cleavage system H protein</fullName>
    </recommendedName>
</protein>
<dbReference type="PROSITE" id="PS00189">
    <property type="entry name" value="LIPOYL"/>
    <property type="match status" value="1"/>
</dbReference>
<dbReference type="PANTHER" id="PTHR11715:SF3">
    <property type="entry name" value="GLYCINE CLEAVAGE SYSTEM H PROTEIN-RELATED"/>
    <property type="match status" value="1"/>
</dbReference>
<dbReference type="Gene3D" id="2.40.50.100">
    <property type="match status" value="1"/>
</dbReference>
<keyword evidence="7" id="KW-1185">Reference proteome</keyword>
<dbReference type="Proteomes" id="UP000217210">
    <property type="component" value="Chromosome"/>
</dbReference>
<evidence type="ECO:0000256" key="3">
    <source>
        <dbReference type="HAMAP-Rule" id="MF_00272"/>
    </source>
</evidence>
<gene>
    <name evidence="3" type="primary">gcvH</name>
    <name evidence="6" type="ORF">B1sIIB91_03070</name>
</gene>
<dbReference type="EMBL" id="CP016779">
    <property type="protein sequence ID" value="ASY23892.1"/>
    <property type="molecule type" value="Genomic_DNA"/>
</dbReference>
<keyword evidence="2 3" id="KW-0450">Lipoyl</keyword>
<comment type="similarity">
    <text evidence="1 3">Belongs to the GcvH family.</text>
</comment>
<evidence type="ECO:0000313" key="7">
    <source>
        <dbReference type="Proteomes" id="UP000217210"/>
    </source>
</evidence>
<dbReference type="OrthoDB" id="9796712at2"/>
<dbReference type="AlphaFoldDB" id="A0A249L4B8"/>
<comment type="function">
    <text evidence="3">The glycine cleavage system catalyzes the degradation of glycine. The H protein shuttles the methylamine group of glycine from the P protein to the T protein.</text>
</comment>
<dbReference type="NCBIfam" id="NF002270">
    <property type="entry name" value="PRK01202.1"/>
    <property type="match status" value="1"/>
</dbReference>
<dbReference type="InterPro" id="IPR017453">
    <property type="entry name" value="GCV_H_sub"/>
</dbReference>
<dbReference type="GO" id="GO:0005960">
    <property type="term" value="C:glycine cleavage complex"/>
    <property type="evidence" value="ECO:0007669"/>
    <property type="project" value="InterPro"/>
</dbReference>
<evidence type="ECO:0000313" key="6">
    <source>
        <dbReference type="EMBL" id="ASY23892.1"/>
    </source>
</evidence>
<dbReference type="RefSeq" id="WP_095688166.1">
    <property type="nucleotide sequence ID" value="NZ_CP016779.1"/>
</dbReference>